<organism evidence="1">
    <name type="scientific">viral metagenome</name>
    <dbReference type="NCBI Taxonomy" id="1070528"/>
    <lineage>
        <taxon>unclassified sequences</taxon>
        <taxon>metagenomes</taxon>
        <taxon>organismal metagenomes</taxon>
    </lineage>
</organism>
<gene>
    <name evidence="2" type="ORF">MM415A03423_0005</name>
    <name evidence="1" type="ORF">MM415B02038_0017</name>
</gene>
<evidence type="ECO:0000313" key="1">
    <source>
        <dbReference type="EMBL" id="QJA55519.1"/>
    </source>
</evidence>
<dbReference type="AlphaFoldDB" id="A0A6M3IDK1"/>
<protein>
    <submittedName>
        <fullName evidence="1">Uncharacterized protein</fullName>
    </submittedName>
</protein>
<evidence type="ECO:0000313" key="2">
    <source>
        <dbReference type="EMBL" id="QJA71003.1"/>
    </source>
</evidence>
<sequence length="70" mass="7976">MAITQNAEYIKIEGGKTYNNCTLVIADGMVSIETEDKPVGQVDTMDYMYPIIKILEIKLRPSRPDRKEVK</sequence>
<dbReference type="EMBL" id="MT141163">
    <property type="protein sequence ID" value="QJA55519.1"/>
    <property type="molecule type" value="Genomic_DNA"/>
</dbReference>
<reference evidence="1" key="1">
    <citation type="submission" date="2020-03" db="EMBL/GenBank/DDBJ databases">
        <title>The deep terrestrial virosphere.</title>
        <authorList>
            <person name="Holmfeldt K."/>
            <person name="Nilsson E."/>
            <person name="Simone D."/>
            <person name="Lopez-Fernandez M."/>
            <person name="Wu X."/>
            <person name="de Brujin I."/>
            <person name="Lundin D."/>
            <person name="Andersson A."/>
            <person name="Bertilsson S."/>
            <person name="Dopson M."/>
        </authorList>
    </citation>
    <scope>NUCLEOTIDE SEQUENCE</scope>
    <source>
        <strain evidence="2">MM415A03423</strain>
        <strain evidence="1">MM415B02038</strain>
    </source>
</reference>
<proteinExistence type="predicted"/>
<accession>A0A6M3IDK1</accession>
<dbReference type="EMBL" id="MT141839">
    <property type="protein sequence ID" value="QJA71003.1"/>
    <property type="molecule type" value="Genomic_DNA"/>
</dbReference>
<name>A0A6M3IDK1_9ZZZZ</name>